<dbReference type="eggNOG" id="ENOG503310K">
    <property type="taxonomic scope" value="Bacteria"/>
</dbReference>
<accession>D5BWX7</accession>
<keyword evidence="2" id="KW-0732">Signal</keyword>
<keyword evidence="1" id="KW-0812">Transmembrane</keyword>
<feature type="transmembrane region" description="Helical" evidence="1">
    <location>
        <begin position="159"/>
        <end position="176"/>
    </location>
</feature>
<evidence type="ECO:0000313" key="4">
    <source>
        <dbReference type="Proteomes" id="UP000001844"/>
    </source>
</evidence>
<organism evidence="3 4">
    <name type="scientific">Nitrosococcus halophilus (strain Nc4)</name>
    <dbReference type="NCBI Taxonomy" id="472759"/>
    <lineage>
        <taxon>Bacteria</taxon>
        <taxon>Pseudomonadati</taxon>
        <taxon>Pseudomonadota</taxon>
        <taxon>Gammaproteobacteria</taxon>
        <taxon>Chromatiales</taxon>
        <taxon>Chromatiaceae</taxon>
        <taxon>Nitrosococcus</taxon>
    </lineage>
</organism>
<dbReference type="Proteomes" id="UP000001844">
    <property type="component" value="Chromosome"/>
</dbReference>
<gene>
    <name evidence="3" type="ordered locus">Nhal_0678</name>
</gene>
<dbReference type="RefSeq" id="WP_013031752.1">
    <property type="nucleotide sequence ID" value="NC_013960.1"/>
</dbReference>
<sequence>MKRVLFSCFALFGLLLVNTSAMAHGGGGIEADKCVVNIGNYRMHFTAYQPETIGGEELCWDLPTAGNSILVFDLVERVLRDRPVEIRVVEEQETASGPSNYKTIVERPVQMYPKGTIELEAAFAKPGEYTAVVTLGGDQPLVFKAPLRVALQGEQTTQWIASIAFAAVIIGAMVWFNRRGKKEANA</sequence>
<name>D5BWX7_NITHN</name>
<keyword evidence="1" id="KW-1133">Transmembrane helix</keyword>
<proteinExistence type="predicted"/>
<protein>
    <submittedName>
        <fullName evidence="3">Uncharacterized protein</fullName>
    </submittedName>
</protein>
<feature type="chain" id="PRO_5003069243" evidence="2">
    <location>
        <begin position="24"/>
        <end position="186"/>
    </location>
</feature>
<keyword evidence="1" id="KW-0472">Membrane</keyword>
<dbReference type="STRING" id="472759.Nhal_0678"/>
<evidence type="ECO:0000256" key="1">
    <source>
        <dbReference type="SAM" id="Phobius"/>
    </source>
</evidence>
<dbReference type="AlphaFoldDB" id="D5BWX7"/>
<feature type="signal peptide" evidence="2">
    <location>
        <begin position="1"/>
        <end position="23"/>
    </location>
</feature>
<evidence type="ECO:0000256" key="2">
    <source>
        <dbReference type="SAM" id="SignalP"/>
    </source>
</evidence>
<keyword evidence="4" id="KW-1185">Reference proteome</keyword>
<dbReference type="OrthoDB" id="7061854at2"/>
<dbReference type="HOGENOM" id="CLU_094935_1_0_6"/>
<dbReference type="KEGG" id="nhl:Nhal_0678"/>
<dbReference type="EMBL" id="CP001798">
    <property type="protein sequence ID" value="ADE13858.1"/>
    <property type="molecule type" value="Genomic_DNA"/>
</dbReference>
<evidence type="ECO:0000313" key="3">
    <source>
        <dbReference type="EMBL" id="ADE13858.1"/>
    </source>
</evidence>
<reference evidence="4" key="1">
    <citation type="submission" date="2010-04" db="EMBL/GenBank/DDBJ databases">
        <title>Complete genome sequence of Nitrosococcus halophilus Nc4, a salt-adapted, aerobic obligate ammonia-oxidizing sulfur purple bacterium.</title>
        <authorList>
            <consortium name="US DOE Joint Genome Institute"/>
            <person name="Campbell M.A."/>
            <person name="Malfatti S.A."/>
            <person name="Chain P.S.G."/>
            <person name="Heidelberg J.F."/>
            <person name="Ward B.B."/>
            <person name="Klotz M.G."/>
        </authorList>
    </citation>
    <scope>NUCLEOTIDE SEQUENCE [LARGE SCALE GENOMIC DNA]</scope>
    <source>
        <strain evidence="4">Nc4</strain>
    </source>
</reference>